<gene>
    <name evidence="4" type="ORF">C1637_05845</name>
    <name evidence="3" type="ORF">EG342_21815</name>
</gene>
<dbReference type="OrthoDB" id="9804277at2"/>
<proteinExistence type="predicted"/>
<dbReference type="Proteomes" id="UP000279972">
    <property type="component" value="Chromosome"/>
</dbReference>
<keyword evidence="1" id="KW-1133">Transmembrane helix</keyword>
<sequence length="454" mass="53023">MILRYLKLLTLFACMAFISWNYIGIIFIANLVVLYTFLNDIQHRSFGYRFVYIFPVFLALNVFATFWLFTVDATNSIITYLANSTVMTLFFVLISYLKTNKISNKVTLIIFWPISEWILTKWDIAWPWLTFGNVLANQWFLVQWYSFTGVYSGTAWLLCIALIIYIVITSENRKKYYALLFLLFLIPILSLFTYLKPNDKIYKTENMVCFVPSKQDMSLSNYDKTKLILRYLEVKKAAKGLTLITPELFYSTSSKDLKYSEASYLLNNFLTLNNYKIVLGSEILNDSINKFNGITYVDKEKSLFRTKKKYVPVTEYTSPFLTPFFGKSNYLKNNVDDESQISRSLHSFPFVCYEILFSDFVAKKSLNSNKLLLLTSEEFMNNSFYGRKQYLDIVRLRAIENHRYLLKCSYEGKSVLIAPNGDIVKILSGNYQSVHLPLQTKNTIYQSVMSFLSY</sequence>
<evidence type="ECO:0000256" key="1">
    <source>
        <dbReference type="SAM" id="Phobius"/>
    </source>
</evidence>
<feature type="transmembrane region" description="Helical" evidence="1">
    <location>
        <begin position="50"/>
        <end position="71"/>
    </location>
</feature>
<dbReference type="Pfam" id="PF20154">
    <property type="entry name" value="LNT_N"/>
    <property type="match status" value="1"/>
</dbReference>
<dbReference type="GO" id="GO:0016020">
    <property type="term" value="C:membrane"/>
    <property type="evidence" value="ECO:0007669"/>
    <property type="project" value="InterPro"/>
</dbReference>
<evidence type="ECO:0000313" key="6">
    <source>
        <dbReference type="Proteomes" id="UP000279972"/>
    </source>
</evidence>
<dbReference type="EMBL" id="CP033924">
    <property type="protein sequence ID" value="AZA84363.1"/>
    <property type="molecule type" value="Genomic_DNA"/>
</dbReference>
<organism evidence="4 5">
    <name type="scientific">Chryseobacterium lactis</name>
    <dbReference type="NCBI Taxonomy" id="1241981"/>
    <lineage>
        <taxon>Bacteria</taxon>
        <taxon>Pseudomonadati</taxon>
        <taxon>Bacteroidota</taxon>
        <taxon>Flavobacteriia</taxon>
        <taxon>Flavobacteriales</taxon>
        <taxon>Weeksellaceae</taxon>
        <taxon>Chryseobacterium group</taxon>
        <taxon>Chryseobacterium</taxon>
    </lineage>
</organism>
<dbReference type="InterPro" id="IPR036526">
    <property type="entry name" value="C-N_Hydrolase_sf"/>
</dbReference>
<dbReference type="GO" id="GO:0042158">
    <property type="term" value="P:lipoprotein biosynthetic process"/>
    <property type="evidence" value="ECO:0007669"/>
    <property type="project" value="InterPro"/>
</dbReference>
<reference evidence="3 6" key="2">
    <citation type="submission" date="2018-11" db="EMBL/GenBank/DDBJ databases">
        <title>Proposal to divide the Flavobacteriaceae and reorganize its genera based on Amino Acid Identity values calculated from whole genome sequences.</title>
        <authorList>
            <person name="Nicholson A.C."/>
            <person name="Gulvik C.A."/>
            <person name="Whitney A.M."/>
            <person name="Humrighouse B.W."/>
            <person name="Bell M."/>
            <person name="Holmes B."/>
            <person name="Steigerwalt A.G."/>
            <person name="Villarma A."/>
            <person name="Sheth M."/>
            <person name="Batra D."/>
            <person name="Pryor J."/>
            <person name="Bernardet J.-F."/>
            <person name="Hugo C."/>
            <person name="Kampfer P."/>
            <person name="Newman J."/>
            <person name="McQuiston J.R."/>
        </authorList>
    </citation>
    <scope>NUCLEOTIDE SEQUENCE [LARGE SCALE GENOMIC DNA]</scope>
    <source>
        <strain evidence="3 6">KC_1864</strain>
    </source>
</reference>
<reference evidence="4 5" key="1">
    <citation type="submission" date="2018-01" db="EMBL/GenBank/DDBJ databases">
        <title>Draft genome sequences of Chryseobacterium lactis NCTC11390, Chryseobacterium oncorhynchi 701B-08, and Chryseobacterium viscerum 687B-08.</title>
        <authorList>
            <person name="Jeong J.-J."/>
            <person name="Lee Y.J."/>
            <person name="Park B."/>
            <person name="Choi I.-G."/>
            <person name="Kim K.D."/>
        </authorList>
    </citation>
    <scope>NUCLEOTIDE SEQUENCE [LARGE SCALE GENOMIC DNA]</scope>
    <source>
        <strain evidence="4 5">NCTC11390</strain>
    </source>
</reference>
<dbReference type="AlphaFoldDB" id="A0A3G6RIF0"/>
<evidence type="ECO:0000313" key="4">
    <source>
        <dbReference type="EMBL" id="PNW14481.1"/>
    </source>
</evidence>
<dbReference type="InterPro" id="IPR045378">
    <property type="entry name" value="LNT_N"/>
</dbReference>
<evidence type="ECO:0000313" key="5">
    <source>
        <dbReference type="Proteomes" id="UP000236262"/>
    </source>
</evidence>
<accession>A0A3G6RIF0</accession>
<feature type="transmembrane region" description="Helical" evidence="1">
    <location>
        <begin position="20"/>
        <end position="38"/>
    </location>
</feature>
<feature type="domain" description="Apolipoprotein N-acyltransferase N-terminal" evidence="2">
    <location>
        <begin position="13"/>
        <end position="162"/>
    </location>
</feature>
<dbReference type="Gene3D" id="3.60.110.10">
    <property type="entry name" value="Carbon-nitrogen hydrolase"/>
    <property type="match status" value="1"/>
</dbReference>
<dbReference type="GO" id="GO:0016410">
    <property type="term" value="F:N-acyltransferase activity"/>
    <property type="evidence" value="ECO:0007669"/>
    <property type="project" value="InterPro"/>
</dbReference>
<dbReference type="SUPFAM" id="SSF56317">
    <property type="entry name" value="Carbon-nitrogen hydrolase"/>
    <property type="match status" value="1"/>
</dbReference>
<evidence type="ECO:0000259" key="2">
    <source>
        <dbReference type="Pfam" id="PF20154"/>
    </source>
</evidence>
<name>A0A3G6RIF0_CHRLC</name>
<dbReference type="PANTHER" id="PTHR38686">
    <property type="entry name" value="APOLIPOPROTEIN N-ACYLTRANSFERASE"/>
    <property type="match status" value="1"/>
</dbReference>
<feature type="transmembrane region" description="Helical" evidence="1">
    <location>
        <begin position="77"/>
        <end position="97"/>
    </location>
</feature>
<dbReference type="Proteomes" id="UP000236262">
    <property type="component" value="Unassembled WGS sequence"/>
</dbReference>
<dbReference type="RefSeq" id="WP_103289816.1">
    <property type="nucleotide sequence ID" value="NZ_CP033924.1"/>
</dbReference>
<feature type="transmembrane region" description="Helical" evidence="1">
    <location>
        <begin position="149"/>
        <end position="169"/>
    </location>
</feature>
<keyword evidence="1" id="KW-0812">Transmembrane</keyword>
<dbReference type="EMBL" id="PPEH01000002">
    <property type="protein sequence ID" value="PNW14481.1"/>
    <property type="molecule type" value="Genomic_DNA"/>
</dbReference>
<dbReference type="KEGG" id="clac:EG342_21815"/>
<protein>
    <recommendedName>
        <fullName evidence="2">Apolipoprotein N-acyltransferase N-terminal domain-containing protein</fullName>
    </recommendedName>
</protein>
<keyword evidence="1" id="KW-0472">Membrane</keyword>
<feature type="transmembrane region" description="Helical" evidence="1">
    <location>
        <begin position="176"/>
        <end position="195"/>
    </location>
</feature>
<evidence type="ECO:0000313" key="3">
    <source>
        <dbReference type="EMBL" id="AZA84363.1"/>
    </source>
</evidence>
<dbReference type="InterPro" id="IPR004563">
    <property type="entry name" value="Apolipo_AcylTrfase"/>
</dbReference>
<keyword evidence="6" id="KW-1185">Reference proteome</keyword>
<feature type="transmembrane region" description="Helical" evidence="1">
    <location>
        <begin position="109"/>
        <end position="129"/>
    </location>
</feature>
<dbReference type="PANTHER" id="PTHR38686:SF1">
    <property type="entry name" value="APOLIPOPROTEIN N-ACYLTRANSFERASE"/>
    <property type="match status" value="1"/>
</dbReference>